<feature type="domain" description="AB hydrolase-1" evidence="2">
    <location>
        <begin position="76"/>
        <end position="231"/>
    </location>
</feature>
<dbReference type="PANTHER" id="PTHR43722:SF1">
    <property type="entry name" value="PROLINE IMINOPEPTIDASE"/>
    <property type="match status" value="1"/>
</dbReference>
<dbReference type="GO" id="GO:0004177">
    <property type="term" value="F:aminopeptidase activity"/>
    <property type="evidence" value="ECO:0007669"/>
    <property type="project" value="UniProtKB-EC"/>
</dbReference>
<proteinExistence type="predicted"/>
<gene>
    <name evidence="4" type="ORF">MARI151_20583</name>
</gene>
<dbReference type="AlphaFoldDB" id="A0A653QK39"/>
<dbReference type="PANTHER" id="PTHR43722">
    <property type="entry name" value="PROLINE IMINOPEPTIDASE"/>
    <property type="match status" value="1"/>
</dbReference>
<keyword evidence="5" id="KW-1185">Reference proteome</keyword>
<evidence type="ECO:0000256" key="1">
    <source>
        <dbReference type="ARBA" id="ARBA00021843"/>
    </source>
</evidence>
<evidence type="ECO:0000259" key="3">
    <source>
        <dbReference type="Pfam" id="PF08386"/>
    </source>
</evidence>
<dbReference type="GO" id="GO:0005737">
    <property type="term" value="C:cytoplasm"/>
    <property type="evidence" value="ECO:0007669"/>
    <property type="project" value="InterPro"/>
</dbReference>
<dbReference type="SUPFAM" id="SSF53474">
    <property type="entry name" value="alpha/beta-Hydrolases"/>
    <property type="match status" value="1"/>
</dbReference>
<feature type="domain" description="Peptidase S33 tripeptidyl aminopeptidase-like C-terminal" evidence="3">
    <location>
        <begin position="394"/>
        <end position="463"/>
    </location>
</feature>
<dbReference type="Pfam" id="PF00561">
    <property type="entry name" value="Abhydrolase_1"/>
    <property type="match status" value="1"/>
</dbReference>
<name>A0A653QK39_9FLAO</name>
<dbReference type="GO" id="GO:0006508">
    <property type="term" value="P:proteolysis"/>
    <property type="evidence" value="ECO:0007669"/>
    <property type="project" value="InterPro"/>
</dbReference>
<evidence type="ECO:0000259" key="2">
    <source>
        <dbReference type="Pfam" id="PF00561"/>
    </source>
</evidence>
<dbReference type="RefSeq" id="WP_159302479.1">
    <property type="nucleotide sequence ID" value="NZ_LR733271.1"/>
</dbReference>
<dbReference type="InterPro" id="IPR029058">
    <property type="entry name" value="AB_hydrolase_fold"/>
</dbReference>
<organism evidence="4 5">
    <name type="scientific">Maribacter litoralis</name>
    <dbReference type="NCBI Taxonomy" id="2059726"/>
    <lineage>
        <taxon>Bacteria</taxon>
        <taxon>Pseudomonadati</taxon>
        <taxon>Bacteroidota</taxon>
        <taxon>Flavobacteriia</taxon>
        <taxon>Flavobacteriales</taxon>
        <taxon>Flavobacteriaceae</taxon>
        <taxon>Maribacter</taxon>
    </lineage>
</organism>
<dbReference type="InterPro" id="IPR005944">
    <property type="entry name" value="Pro_iminopeptidase"/>
</dbReference>
<dbReference type="EMBL" id="CABWLR010000002">
    <property type="protein sequence ID" value="VXB43108.1"/>
    <property type="molecule type" value="Genomic_DNA"/>
</dbReference>
<dbReference type="Proteomes" id="UP000430202">
    <property type="component" value="Unassembled WGS sequence"/>
</dbReference>
<accession>A0A653QK39</accession>
<protein>
    <recommendedName>
        <fullName evidence="1">Proline iminopeptidase</fullName>
    </recommendedName>
</protein>
<dbReference type="Gene3D" id="3.40.50.1820">
    <property type="entry name" value="alpha/beta hydrolase"/>
    <property type="match status" value="1"/>
</dbReference>
<evidence type="ECO:0000313" key="5">
    <source>
        <dbReference type="Proteomes" id="UP000430202"/>
    </source>
</evidence>
<evidence type="ECO:0000313" key="4">
    <source>
        <dbReference type="EMBL" id="VXB43108.1"/>
    </source>
</evidence>
<sequence>MKLKAIVHFFLLLPIMLLTGQSLKVEPYEFISRSKDTVQAELGSFKVLEDRNNESLDSIQLSFVRFKSTNPNPGSPIVYLSGGPGGSGIGTAKGKRFSLFMNLREVADVIAFDQRGTGMSTRLLECPYTASFELSKAIDKQEYVDKSTENITKCLAFWQEKNVNLGAYNTTENAKDIEALRNVLKVEKISLWGISYGSHLAFEYIRLFEDNIDKVVLASLEGPNETIKLPENTANFIFQIAEKATANYGADITYPNLKEKMLAVHGRLEKSPVISTYVNRQGRIDTVGISNFELQSAIATFYLKNPEDSKIVPRLYDQMYHGNFTEIAPNVMILKKYIYSRIRPMAFSMDMQSGISQDRKRIMKRQIDDAILGSTINFLQFEWMQTTNFRQLPKQFRKMKPNKVDALLLSGTMDGRTYVSSAIELAKKFKNGRHIIIENAGHDLYMQSPLVSETVLAFFKENEIGTNRIKLKPILFE</sequence>
<dbReference type="InterPro" id="IPR000073">
    <property type="entry name" value="AB_hydrolase_1"/>
</dbReference>
<dbReference type="InterPro" id="IPR013595">
    <property type="entry name" value="Pept_S33_TAP-like_C"/>
</dbReference>
<dbReference type="Pfam" id="PF08386">
    <property type="entry name" value="Abhydrolase_4"/>
    <property type="match status" value="1"/>
</dbReference>
<reference evidence="4 5" key="1">
    <citation type="submission" date="2019-10" db="EMBL/GenBank/DDBJ databases">
        <authorList>
            <person name="Karimi E."/>
        </authorList>
    </citation>
    <scope>NUCLEOTIDE SEQUENCE [LARGE SCALE GENOMIC DNA]</scope>
    <source>
        <strain evidence="4">Maribacter sp. 151</strain>
    </source>
</reference>